<dbReference type="Proteomes" id="UP000267844">
    <property type="component" value="Unassembled WGS sequence"/>
</dbReference>
<evidence type="ECO:0000313" key="4">
    <source>
        <dbReference type="Proteomes" id="UP000267844"/>
    </source>
</evidence>
<dbReference type="EMBL" id="UFXS01000001">
    <property type="protein sequence ID" value="STD59145.1"/>
    <property type="molecule type" value="Genomic_DNA"/>
</dbReference>
<proteinExistence type="predicted"/>
<dbReference type="EMBL" id="RHPO01000005">
    <property type="protein sequence ID" value="RRT93142.1"/>
    <property type="molecule type" value="Genomic_DNA"/>
</dbReference>
<organism evidence="2 3">
    <name type="scientific">Empedobacter falsenii</name>
    <dbReference type="NCBI Taxonomy" id="343874"/>
    <lineage>
        <taxon>Bacteria</taxon>
        <taxon>Pseudomonadati</taxon>
        <taxon>Bacteroidota</taxon>
        <taxon>Flavobacteriia</taxon>
        <taxon>Flavobacteriales</taxon>
        <taxon>Weeksellaceae</taxon>
        <taxon>Empedobacter</taxon>
    </lineage>
</organism>
<evidence type="ECO:0000313" key="3">
    <source>
        <dbReference type="Proteomes" id="UP000254737"/>
    </source>
</evidence>
<reference evidence="1 4" key="2">
    <citation type="submission" date="2018-10" db="EMBL/GenBank/DDBJ databases">
        <title>Transmission dynamics of multidrug resistant bacteria on intensive care unit surfaces.</title>
        <authorList>
            <person name="D'Souza A.W."/>
            <person name="Potter R.F."/>
            <person name="Wallace M."/>
            <person name="Shupe A."/>
            <person name="Patel S."/>
            <person name="Sun S."/>
            <person name="Gul D."/>
            <person name="Kwon J.H."/>
            <person name="Andleeb S."/>
            <person name="Burnham C.-A.D."/>
            <person name="Dantas G."/>
        </authorList>
    </citation>
    <scope>NUCLEOTIDE SEQUENCE [LARGE SCALE GENOMIC DNA]</scope>
    <source>
        <strain evidence="1 4">WF_348</strain>
    </source>
</reference>
<gene>
    <name evidence="1" type="ORF">EGI89_03975</name>
    <name evidence="2" type="ORF">NCTC13456_02775</name>
</gene>
<evidence type="ECO:0000313" key="1">
    <source>
        <dbReference type="EMBL" id="RRT93142.1"/>
    </source>
</evidence>
<dbReference type="AlphaFoldDB" id="A0A376GE82"/>
<evidence type="ECO:0000313" key="2">
    <source>
        <dbReference type="EMBL" id="STD59145.1"/>
    </source>
</evidence>
<dbReference type="RefSeq" id="WP_115001125.1">
    <property type="nucleotide sequence ID" value="NZ_JAAGKM010000015.1"/>
</dbReference>
<dbReference type="Proteomes" id="UP000254737">
    <property type="component" value="Unassembled WGS sequence"/>
</dbReference>
<name>A0A376GE82_9FLAO</name>
<sequence>MNKITSLKNILLTFVFLTPVSIFSQSYDVADLKINEDEKSKVSLNEEFQQELSPFYLHGQLKTMHLWRGLAVTNSTVFAIDAGVGTADGKLKAGVWGGYGTTGEYREFDYYVTYSPVKNLTFALWDIYNYSTNATWNNKDFFEYNGDKTGHFLDLSVSYTISDKIPLNLYWSTVIHGRDRGIENEKNLYSSYVQASYPVVKSKLVNLDLYAAGAFALSPEKEDKGKNFYGPKSGLANVGFIIGKTLNFGRYQLPITATASWSPINDSGNIQLAFNIF</sequence>
<accession>A0A376GE82</accession>
<reference evidence="2 3" key="1">
    <citation type="submission" date="2018-06" db="EMBL/GenBank/DDBJ databases">
        <authorList>
            <consortium name="Pathogen Informatics"/>
            <person name="Doyle S."/>
        </authorList>
    </citation>
    <scope>NUCLEOTIDE SEQUENCE [LARGE SCALE GENOMIC DNA]</scope>
    <source>
        <strain evidence="2 3">NCTC13456</strain>
    </source>
</reference>
<protein>
    <submittedName>
        <fullName evidence="2">Uncharacterized protein</fullName>
    </submittedName>
</protein>